<evidence type="ECO:0000313" key="5">
    <source>
        <dbReference type="Proteomes" id="UP001157439"/>
    </source>
</evidence>
<dbReference type="PANTHER" id="PTHR47691">
    <property type="entry name" value="REGULATOR-RELATED"/>
    <property type="match status" value="1"/>
</dbReference>
<dbReference type="InterPro" id="IPR049052">
    <property type="entry name" value="nSTAND1"/>
</dbReference>
<proteinExistence type="predicted"/>
<reference evidence="4 5" key="1">
    <citation type="journal article" date="2014" name="Int. J. Syst. Evol. Microbiol.">
        <title>Complete genome sequence of Corynebacterium casei LMG S-19264T (=DSM 44701T), isolated from a smear-ripened cheese.</title>
        <authorList>
            <consortium name="US DOE Joint Genome Institute (JGI-PGF)"/>
            <person name="Walter F."/>
            <person name="Albersmeier A."/>
            <person name="Kalinowski J."/>
            <person name="Ruckert C."/>
        </authorList>
    </citation>
    <scope>NUCLEOTIDE SEQUENCE [LARGE SCALE GENOMIC DNA]</scope>
    <source>
        <strain evidence="4 5">NBRC 112785</strain>
    </source>
</reference>
<keyword evidence="5" id="KW-1185">Reference proteome</keyword>
<comment type="caution">
    <text evidence="4">The sequence shown here is derived from an EMBL/GenBank/DDBJ whole genome shotgun (WGS) entry which is preliminary data.</text>
</comment>
<dbReference type="PROSITE" id="PS51755">
    <property type="entry name" value="OMPR_PHOB"/>
    <property type="match status" value="1"/>
</dbReference>
<protein>
    <submittedName>
        <fullName evidence="4">Transcriptional regulator</fullName>
    </submittedName>
</protein>
<feature type="DNA-binding region" description="OmpR/PhoB-type" evidence="2">
    <location>
        <begin position="11"/>
        <end position="113"/>
    </location>
</feature>
<dbReference type="SUPFAM" id="SSF52540">
    <property type="entry name" value="P-loop containing nucleoside triphosphate hydrolases"/>
    <property type="match status" value="1"/>
</dbReference>
<feature type="domain" description="OmpR/PhoB-type" evidence="3">
    <location>
        <begin position="11"/>
        <end position="113"/>
    </location>
</feature>
<organism evidence="4 5">
    <name type="scientific">Paraferrimonas haliotis</name>
    <dbReference type="NCBI Taxonomy" id="2013866"/>
    <lineage>
        <taxon>Bacteria</taxon>
        <taxon>Pseudomonadati</taxon>
        <taxon>Pseudomonadota</taxon>
        <taxon>Gammaproteobacteria</taxon>
        <taxon>Alteromonadales</taxon>
        <taxon>Ferrimonadaceae</taxon>
        <taxon>Paraferrimonas</taxon>
    </lineage>
</organism>
<evidence type="ECO:0000256" key="1">
    <source>
        <dbReference type="ARBA" id="ARBA00023125"/>
    </source>
</evidence>
<evidence type="ECO:0000259" key="3">
    <source>
        <dbReference type="PROSITE" id="PS51755"/>
    </source>
</evidence>
<dbReference type="InterPro" id="IPR027417">
    <property type="entry name" value="P-loop_NTPase"/>
</dbReference>
<dbReference type="InterPro" id="IPR016032">
    <property type="entry name" value="Sig_transdc_resp-reg_C-effctor"/>
</dbReference>
<dbReference type="Gene3D" id="1.10.10.10">
    <property type="entry name" value="Winged helix-like DNA-binding domain superfamily/Winged helix DNA-binding domain"/>
    <property type="match status" value="1"/>
</dbReference>
<dbReference type="CDD" id="cd00383">
    <property type="entry name" value="trans_reg_C"/>
    <property type="match status" value="1"/>
</dbReference>
<dbReference type="Gene3D" id="1.25.40.10">
    <property type="entry name" value="Tetratricopeptide repeat domain"/>
    <property type="match status" value="1"/>
</dbReference>
<dbReference type="PANTHER" id="PTHR47691:SF3">
    <property type="entry name" value="HTH-TYPE TRANSCRIPTIONAL REGULATOR RV0890C-RELATED"/>
    <property type="match status" value="1"/>
</dbReference>
<evidence type="ECO:0000256" key="2">
    <source>
        <dbReference type="PROSITE-ProRule" id="PRU01091"/>
    </source>
</evidence>
<dbReference type="Pfam" id="PF20703">
    <property type="entry name" value="nSTAND1"/>
    <property type="match status" value="1"/>
</dbReference>
<dbReference type="InterPro" id="IPR001867">
    <property type="entry name" value="OmpR/PhoB-type_DNA-bd"/>
</dbReference>
<name>A0AA37U050_9GAMM</name>
<accession>A0AA37U050</accession>
<dbReference type="InterPro" id="IPR011990">
    <property type="entry name" value="TPR-like_helical_dom_sf"/>
</dbReference>
<gene>
    <name evidence="4" type="ORF">GCM10007894_20930</name>
</gene>
<dbReference type="Gene3D" id="3.40.50.300">
    <property type="entry name" value="P-loop containing nucleotide triphosphate hydrolases"/>
    <property type="match status" value="1"/>
</dbReference>
<dbReference type="AlphaFoldDB" id="A0AA37U050"/>
<dbReference type="Proteomes" id="UP001157439">
    <property type="component" value="Unassembled WGS sequence"/>
</dbReference>
<dbReference type="GO" id="GO:0000160">
    <property type="term" value="P:phosphorelay signal transduction system"/>
    <property type="evidence" value="ECO:0007669"/>
    <property type="project" value="InterPro"/>
</dbReference>
<evidence type="ECO:0000313" key="4">
    <source>
        <dbReference type="EMBL" id="GLS84116.1"/>
    </source>
</evidence>
<dbReference type="GO" id="GO:0003677">
    <property type="term" value="F:DNA binding"/>
    <property type="evidence" value="ECO:0007669"/>
    <property type="project" value="UniProtKB-UniRule"/>
</dbReference>
<dbReference type="InterPro" id="IPR036388">
    <property type="entry name" value="WH-like_DNA-bd_sf"/>
</dbReference>
<dbReference type="GO" id="GO:0006355">
    <property type="term" value="P:regulation of DNA-templated transcription"/>
    <property type="evidence" value="ECO:0007669"/>
    <property type="project" value="InterPro"/>
</dbReference>
<dbReference type="SMART" id="SM00862">
    <property type="entry name" value="Trans_reg_C"/>
    <property type="match status" value="1"/>
</dbReference>
<dbReference type="Pfam" id="PF00486">
    <property type="entry name" value="Trans_reg_C"/>
    <property type="match status" value="1"/>
</dbReference>
<dbReference type="SUPFAM" id="SSF46894">
    <property type="entry name" value="C-terminal effector domain of the bipartite response regulators"/>
    <property type="match status" value="1"/>
</dbReference>
<dbReference type="RefSeq" id="WP_095498399.1">
    <property type="nucleotide sequence ID" value="NZ_BSPO01000003.1"/>
</dbReference>
<dbReference type="EMBL" id="BSPO01000003">
    <property type="protein sequence ID" value="GLS84116.1"/>
    <property type="molecule type" value="Genomic_DNA"/>
</dbReference>
<keyword evidence="1 2" id="KW-0238">DNA-binding</keyword>
<sequence length="1075" mass="121826">MDETDTEQLESEAFQLGKWWVYPKLNQLVPIIESDAKAISIEPKMMDVLNYLCHHPNQVVSNEQLLIACWGGSFYGDAPVQKCIAMLRKKLGCQARDPSYIETIKRRGYRLIAQVSGVNRLAVVSPVNQHWQGKSPFLGLDAFSQQHQSVFYGRTQAIADVIHIAKQACSQSRHFVLILGSSGVGKSSLMRAGVLPLLLQTKGFAGLRFKHCIDLSRYNGGIGAPLQSLTEELQRVGLARNASGEALAPVDKNRGVLIFIDQFERLLNDTARQSEVKPLCRLCDALCRRDDVLLMVNLRNDCYANAMQYRDFARLKSLGVSYDLAAVTRGEIAQIIRKPAQMAGLSFERDAATGERLDDLLLEDAVVAPQALPLLQYTLSRLYEQRRDNRLLLSCYRSLGGLQGAITQQAEATYQSMPKQWLNHWQRLLHGVIGWSQHHQQLSAHPIALAHFNDSEAKLMIERFVDARLLVLSNEEGQAATVSLAHEALLIHWPRIAQFISDNRLAIEKHQQLQHDCQQWLEQDKGNDYLIVNQRKLDDAVWLSQRPYLSISPEQQQFIGRSRRRWRRAKLYKQVAIAAVITLSVCTAGFGMHAYQQKQLANFAQQKAESLVGYMLGDLRAQLEPIGKLDLLQGVAKQLVSYYQSAMNRQLETTADDQLAYAESLKLMAEIDIGKGQHAQGQTLLAQAQQLLEQVLQGAPNTVQARFLLSHVYYWQGLSPYYQGDLTATKVAWVNYLEQVKLLVEQQPEAQRWQYELALAHHNLGALARRAQDIGSARFYFGQSIAIKRQLVASEPDNQEYVESLANTLNWQVTLESRFGELALASQLAQEAYTIAFHLYSQYSDDFDKKYKYLTANNILVGVYLDQGLLEQAQQVLLQGTQLRDQLLAHDQTNNAWQAQAVLHDIRRLTLSHYPNQTHLIAHQTLSQTFAQRDLSSKRWLRSYLRFEAINQCDQAPRNAQQVSQLSAFLLDDSRPFLVDATPQLAFELARRSEIAQRLQWRDLLLANLPPLSSHNNLYTLLGHYYVAVLNDDSKQALKLFQSIKSRGYRHPQLLEQHHAFAAQDNGNLALITPN</sequence>